<protein>
    <submittedName>
        <fullName evidence="1">Uncharacterized protein</fullName>
    </submittedName>
</protein>
<reference evidence="2" key="1">
    <citation type="journal article" date="2023" name="G3 (Bethesda)">
        <title>Genome assembly and association tests identify interacting loci associated with vigor, precocity, and sex in interspecific pistachio rootstocks.</title>
        <authorList>
            <person name="Palmer W."/>
            <person name="Jacygrad E."/>
            <person name="Sagayaradj S."/>
            <person name="Cavanaugh K."/>
            <person name="Han R."/>
            <person name="Bertier L."/>
            <person name="Beede B."/>
            <person name="Kafkas S."/>
            <person name="Golino D."/>
            <person name="Preece J."/>
            <person name="Michelmore R."/>
        </authorList>
    </citation>
    <scope>NUCLEOTIDE SEQUENCE [LARGE SCALE GENOMIC DNA]</scope>
</reference>
<comment type="caution">
    <text evidence="1">The sequence shown here is derived from an EMBL/GenBank/DDBJ whole genome shotgun (WGS) entry which is preliminary data.</text>
</comment>
<dbReference type="Proteomes" id="UP001163603">
    <property type="component" value="Chromosome 5"/>
</dbReference>
<dbReference type="EMBL" id="CM047740">
    <property type="protein sequence ID" value="KAJ0040886.1"/>
    <property type="molecule type" value="Genomic_DNA"/>
</dbReference>
<evidence type="ECO:0000313" key="1">
    <source>
        <dbReference type="EMBL" id="KAJ0040886.1"/>
    </source>
</evidence>
<evidence type="ECO:0000313" key="2">
    <source>
        <dbReference type="Proteomes" id="UP001163603"/>
    </source>
</evidence>
<name>A0ACC0YTE1_9ROSI</name>
<keyword evidence="2" id="KW-1185">Reference proteome</keyword>
<organism evidence="1 2">
    <name type="scientific">Pistacia integerrima</name>
    <dbReference type="NCBI Taxonomy" id="434235"/>
    <lineage>
        <taxon>Eukaryota</taxon>
        <taxon>Viridiplantae</taxon>
        <taxon>Streptophyta</taxon>
        <taxon>Embryophyta</taxon>
        <taxon>Tracheophyta</taxon>
        <taxon>Spermatophyta</taxon>
        <taxon>Magnoliopsida</taxon>
        <taxon>eudicotyledons</taxon>
        <taxon>Gunneridae</taxon>
        <taxon>Pentapetalae</taxon>
        <taxon>rosids</taxon>
        <taxon>malvids</taxon>
        <taxon>Sapindales</taxon>
        <taxon>Anacardiaceae</taxon>
        <taxon>Pistacia</taxon>
    </lineage>
</organism>
<gene>
    <name evidence="1" type="ORF">Pint_27896</name>
</gene>
<proteinExistence type="predicted"/>
<accession>A0ACC0YTE1</accession>
<sequence length="98" mass="10131">MLNFIVPLRDACLICGHATSAAAAKLPLATTKQPQGAATPTAAAKSPRATAKKNPSGNKIAPGIAAPAAAKRYQHHQKAPTAATNHFIVEETIVICYC</sequence>